<organism evidence="4">
    <name type="scientific">marine metagenome</name>
    <dbReference type="NCBI Taxonomy" id="408172"/>
    <lineage>
        <taxon>unclassified sequences</taxon>
        <taxon>metagenomes</taxon>
        <taxon>ecological metagenomes</taxon>
    </lineage>
</organism>
<dbReference type="GO" id="GO:0005739">
    <property type="term" value="C:mitochondrion"/>
    <property type="evidence" value="ECO:0007669"/>
    <property type="project" value="TreeGrafter"/>
</dbReference>
<dbReference type="PANTHER" id="PTHR20881">
    <property type="entry name" value="3-METHYL-2-OXOBUTANOATE HYDROXYMETHYLTRANSFERASE"/>
    <property type="match status" value="1"/>
</dbReference>
<protein>
    <recommendedName>
        <fullName evidence="2">3-methyl-2-oxobutanoate hydroxymethyltransferase</fullName>
        <ecNumber evidence="2">2.1.2.11</ecNumber>
    </recommendedName>
</protein>
<reference evidence="4" key="1">
    <citation type="submission" date="2018-05" db="EMBL/GenBank/DDBJ databases">
        <authorList>
            <person name="Lanie J.A."/>
            <person name="Ng W.-L."/>
            <person name="Kazmierczak K.M."/>
            <person name="Andrzejewski T.M."/>
            <person name="Davidsen T.M."/>
            <person name="Wayne K.J."/>
            <person name="Tettelin H."/>
            <person name="Glass J.I."/>
            <person name="Rusch D."/>
            <person name="Podicherti R."/>
            <person name="Tsui H.-C.T."/>
            <person name="Winkler M.E."/>
        </authorList>
    </citation>
    <scope>NUCLEOTIDE SEQUENCE</scope>
</reference>
<dbReference type="Gene3D" id="3.20.20.60">
    <property type="entry name" value="Phosphoenolpyruvate-binding domains"/>
    <property type="match status" value="1"/>
</dbReference>
<name>A0A381TU83_9ZZZZ</name>
<proteinExistence type="inferred from homology"/>
<dbReference type="InterPro" id="IPR015813">
    <property type="entry name" value="Pyrv/PenolPyrv_kinase-like_dom"/>
</dbReference>
<dbReference type="GO" id="GO:0000287">
    <property type="term" value="F:magnesium ion binding"/>
    <property type="evidence" value="ECO:0007669"/>
    <property type="project" value="TreeGrafter"/>
</dbReference>
<dbReference type="SUPFAM" id="SSF51621">
    <property type="entry name" value="Phosphoenolpyruvate/pyruvate domain"/>
    <property type="match status" value="1"/>
</dbReference>
<evidence type="ECO:0000313" key="4">
    <source>
        <dbReference type="EMBL" id="SVA19374.1"/>
    </source>
</evidence>
<keyword evidence="3" id="KW-0808">Transferase</keyword>
<dbReference type="EMBL" id="UINC01005144">
    <property type="protein sequence ID" value="SVA19374.1"/>
    <property type="molecule type" value="Genomic_DNA"/>
</dbReference>
<dbReference type="AlphaFoldDB" id="A0A381TU83"/>
<dbReference type="GO" id="GO:0015940">
    <property type="term" value="P:pantothenate biosynthetic process"/>
    <property type="evidence" value="ECO:0007669"/>
    <property type="project" value="InterPro"/>
</dbReference>
<accession>A0A381TU83</accession>
<dbReference type="InterPro" id="IPR003700">
    <property type="entry name" value="Pantoate_hydroxy_MeTrfase"/>
</dbReference>
<comment type="similarity">
    <text evidence="1">Belongs to the PanB family.</text>
</comment>
<gene>
    <name evidence="4" type="ORF">METZ01_LOCUS72228</name>
</gene>
<evidence type="ECO:0000256" key="2">
    <source>
        <dbReference type="ARBA" id="ARBA00012618"/>
    </source>
</evidence>
<sequence length="275" mass="31054">MKRKKLTTYDYLACKGKRQLSNLFVHSEEEATAAEEAGIDFIVAAHDLPQFGIKTTFDEVKRIREAAPSCYMQAAKNIPAASEYEAIKFAHEYLSFGADCVYVGNYSLEWIKAMRRENIPTIGHVGLVPGKATWIGGYRAIGKTADEAIGVLRHTLELQDAGVVGVEFEVVPPKVAAVVTKKTDIIIMSMGSGSDCDAQFLFSNDVLGWTEGHTPRHARVYRDFKKEYERLQRERVKAFTEFHQDTLDRNFNDPKITVSIDDKEYDKFLEMAEKI</sequence>
<dbReference type="EC" id="2.1.2.11" evidence="2"/>
<dbReference type="PANTHER" id="PTHR20881:SF0">
    <property type="entry name" value="3-METHYL-2-OXOBUTANOATE HYDROXYMETHYLTRANSFERASE"/>
    <property type="match status" value="1"/>
</dbReference>
<evidence type="ECO:0000256" key="1">
    <source>
        <dbReference type="ARBA" id="ARBA00008676"/>
    </source>
</evidence>
<dbReference type="Pfam" id="PF02548">
    <property type="entry name" value="Pantoate_transf"/>
    <property type="match status" value="1"/>
</dbReference>
<dbReference type="InterPro" id="IPR040442">
    <property type="entry name" value="Pyrv_kinase-like_dom_sf"/>
</dbReference>
<dbReference type="GO" id="GO:0003864">
    <property type="term" value="F:3-methyl-2-oxobutanoate hydroxymethyltransferase activity"/>
    <property type="evidence" value="ECO:0007669"/>
    <property type="project" value="UniProtKB-EC"/>
</dbReference>
<evidence type="ECO:0000256" key="3">
    <source>
        <dbReference type="ARBA" id="ARBA00022679"/>
    </source>
</evidence>